<dbReference type="UniPathway" id="UPA00958"/>
<dbReference type="Proteomes" id="UP000030700">
    <property type="component" value="Unassembled WGS sequence"/>
</dbReference>
<dbReference type="PANTHER" id="PTHR42755">
    <property type="entry name" value="3-DEOXY-MANNO-OCTULOSONATE CYTIDYLYLTRANSFERASE"/>
    <property type="match status" value="1"/>
</dbReference>
<feature type="active site" description="Proton acceptor" evidence="2">
    <location>
        <position position="69"/>
    </location>
</feature>
<protein>
    <recommendedName>
        <fullName evidence="3">3-deoxy-D-manno-octulosonic acid transferase</fullName>
        <shortName evidence="3">Kdo transferase</shortName>
        <ecNumber evidence="3">2.4.99.12</ecNumber>
    </recommendedName>
    <alternativeName>
        <fullName evidence="3">Lipid IV(A) 3-deoxy-D-manno-octulosonic acid transferase</fullName>
    </alternativeName>
</protein>
<comment type="subcellular location">
    <subcellularLocation>
        <location evidence="3">Cell membrane</location>
    </subcellularLocation>
</comment>
<keyword evidence="3" id="KW-0448">Lipopolysaccharide biosynthesis</keyword>
<name>A0A081BN05_9BACT</name>
<dbReference type="GO" id="GO:0009244">
    <property type="term" value="P:lipopolysaccharide core region biosynthetic process"/>
    <property type="evidence" value="ECO:0007669"/>
    <property type="project" value="UniProtKB-UniRule"/>
</dbReference>
<evidence type="ECO:0000256" key="1">
    <source>
        <dbReference type="ARBA" id="ARBA00022679"/>
    </source>
</evidence>
<evidence type="ECO:0000313" key="6">
    <source>
        <dbReference type="Proteomes" id="UP000030700"/>
    </source>
</evidence>
<dbReference type="GO" id="GO:0005886">
    <property type="term" value="C:plasma membrane"/>
    <property type="evidence" value="ECO:0007669"/>
    <property type="project" value="UniProtKB-SubCell"/>
</dbReference>
<reference evidence="5 6" key="1">
    <citation type="journal article" date="2015" name="PeerJ">
        <title>First genomic representation of candidate bacterial phylum KSB3 points to enhanced environmental sensing as a trigger of wastewater bulking.</title>
        <authorList>
            <person name="Sekiguchi Y."/>
            <person name="Ohashi A."/>
            <person name="Parks D.H."/>
            <person name="Yamauchi T."/>
            <person name="Tyson G.W."/>
            <person name="Hugenholtz P."/>
        </authorList>
    </citation>
    <scope>NUCLEOTIDE SEQUENCE [LARGE SCALE GENOMIC DNA]</scope>
</reference>
<sequence length="431" mass="48442">MNKSLWRLLYARLASPLANVILPIVARNLPNLQAGLEGRKNLWQRLEAQLTQRNPAKPLIWFHVASAGEFLQAQPVMERCYQNGYECAVTFTSVNGYTWGQRAKFAPGFEPVIKEYLPFDTAPNMRRMLTLLRPAAIVYVQYDLWPNLIWESRDAGIPQFLISATIQPKSQRFASYFSRSFYQTIYACLNGIFTVTDDDRQRFLVTNPHHPNIQVAGNTRFDSVLDRKKRVTPPKLPDSILGKFIVIAGSSWPPDEHCIFPALCEALEQWPNLFVIIAPHEPTPDHLNHAETFFHDVPFARFTTLQQQPDLPCRILLIDTVGVLSSLYSVATLAYVGGAFTTGVHNVMEPAVMGLPVIFGPKHQNAAEAVDLTQRGAAFSVATPDEFRAILFKFLEQPEECRRLGQMARQAIEAQAGAADRCFGLISSGIR</sequence>
<dbReference type="STRING" id="1499966.U14_03016"/>
<comment type="similarity">
    <text evidence="3">Belongs to the glycosyltransferase group 1 family.</text>
</comment>
<gene>
    <name evidence="5" type="ORF">U14_03016</name>
</gene>
<comment type="function">
    <text evidence="3">Involved in lipopolysaccharide (LPS) biosynthesis. Catalyzes the transfer of 3-deoxy-D-manno-octulosonate (Kdo) residue(s) from CMP-Kdo to lipid IV(A), the tetraacyldisaccharide-1,4'-bisphosphate precursor of lipid A.</text>
</comment>
<dbReference type="Gene3D" id="3.40.50.11720">
    <property type="entry name" value="3-Deoxy-D-manno-octulosonic-acid transferase, N-terminal domain"/>
    <property type="match status" value="1"/>
</dbReference>
<keyword evidence="3" id="KW-1003">Cell membrane</keyword>
<dbReference type="EC" id="2.4.99.12" evidence="3"/>
<dbReference type="InterPro" id="IPR039901">
    <property type="entry name" value="Kdotransferase"/>
</dbReference>
<feature type="domain" description="3-deoxy-D-manno-octulosonic-acid transferase N-terminal" evidence="4">
    <location>
        <begin position="43"/>
        <end position="222"/>
    </location>
</feature>
<dbReference type="Gene3D" id="3.40.50.2000">
    <property type="entry name" value="Glycogen Phosphorylase B"/>
    <property type="match status" value="1"/>
</dbReference>
<dbReference type="InterPro" id="IPR007507">
    <property type="entry name" value="Glycos_transf_N"/>
</dbReference>
<dbReference type="SUPFAM" id="SSF53756">
    <property type="entry name" value="UDP-Glycosyltransferase/glycogen phosphorylase"/>
    <property type="match status" value="1"/>
</dbReference>
<comment type="catalytic activity">
    <reaction evidence="3">
        <text>lipid IVA (E. coli) + CMP-3-deoxy-beta-D-manno-octulosonate = alpha-Kdo-(2-&gt;6)-lipid IVA (E. coli) + CMP + H(+)</text>
        <dbReference type="Rhea" id="RHEA:28066"/>
        <dbReference type="ChEBI" id="CHEBI:15378"/>
        <dbReference type="ChEBI" id="CHEBI:58603"/>
        <dbReference type="ChEBI" id="CHEBI:60364"/>
        <dbReference type="ChEBI" id="CHEBI:60377"/>
        <dbReference type="ChEBI" id="CHEBI:85987"/>
        <dbReference type="EC" id="2.4.99.12"/>
    </reaction>
</comment>
<comment type="pathway">
    <text evidence="3">Bacterial outer membrane biogenesis; LPS core biosynthesis.</text>
</comment>
<dbReference type="GO" id="GO:0043842">
    <property type="term" value="F:Kdo transferase activity"/>
    <property type="evidence" value="ECO:0007669"/>
    <property type="project" value="UniProtKB-EC"/>
</dbReference>
<organism evidence="5 6">
    <name type="scientific">Candidatus Moduliflexus flocculans</name>
    <dbReference type="NCBI Taxonomy" id="1499966"/>
    <lineage>
        <taxon>Bacteria</taxon>
        <taxon>Candidatus Moduliflexota</taxon>
        <taxon>Candidatus Moduliflexia</taxon>
        <taxon>Candidatus Moduliflexales</taxon>
        <taxon>Candidatus Moduliflexaceae</taxon>
    </lineage>
</organism>
<keyword evidence="6" id="KW-1185">Reference proteome</keyword>
<evidence type="ECO:0000313" key="5">
    <source>
        <dbReference type="EMBL" id="GAK51771.1"/>
    </source>
</evidence>
<accession>A0A081BN05</accession>
<keyword evidence="3" id="KW-0472">Membrane</keyword>
<proteinExistence type="inferred from homology"/>
<dbReference type="HOGENOM" id="CLU_036146_2_1_0"/>
<keyword evidence="1 3" id="KW-0808">Transferase</keyword>
<evidence type="ECO:0000256" key="2">
    <source>
        <dbReference type="PIRSR" id="PIRSR639901-1"/>
    </source>
</evidence>
<dbReference type="EMBL" id="DF820457">
    <property type="protein sequence ID" value="GAK51771.1"/>
    <property type="molecule type" value="Genomic_DNA"/>
</dbReference>
<evidence type="ECO:0000259" key="4">
    <source>
        <dbReference type="Pfam" id="PF04413"/>
    </source>
</evidence>
<dbReference type="AlphaFoldDB" id="A0A081BN05"/>
<evidence type="ECO:0000256" key="3">
    <source>
        <dbReference type="RuleBase" id="RU365103"/>
    </source>
</evidence>
<dbReference type="PANTHER" id="PTHR42755:SF1">
    <property type="entry name" value="3-DEOXY-D-MANNO-OCTULOSONIC ACID TRANSFERASE, MITOCHONDRIAL-RELATED"/>
    <property type="match status" value="1"/>
</dbReference>
<dbReference type="GO" id="GO:0009245">
    <property type="term" value="P:lipid A biosynthetic process"/>
    <property type="evidence" value="ECO:0007669"/>
    <property type="project" value="TreeGrafter"/>
</dbReference>
<dbReference type="Pfam" id="PF04413">
    <property type="entry name" value="Glycos_transf_N"/>
    <property type="match status" value="1"/>
</dbReference>
<dbReference type="InterPro" id="IPR038107">
    <property type="entry name" value="Glycos_transf_N_sf"/>
</dbReference>